<protein>
    <submittedName>
        <fullName evidence="2">Uncharacterized protein</fullName>
    </submittedName>
</protein>
<gene>
    <name evidence="2" type="ORF">NDU88_002735</name>
</gene>
<sequence>MSMSCSIDTNLRKQHSVAPKHHCAPISSRSPCNASGNRSRSNESCDQNGNAGPARKSLTTESTKKSYTHPCSALLSVFSENRIPCTTALLRCNSNVTSMYFEWKKDPFQRVLRLKRKCWSRS</sequence>
<accession>A0AAV7MP76</accession>
<evidence type="ECO:0000313" key="3">
    <source>
        <dbReference type="Proteomes" id="UP001066276"/>
    </source>
</evidence>
<dbReference type="AlphaFoldDB" id="A0AAV7MP76"/>
<feature type="compositionally biased region" description="Polar residues" evidence="1">
    <location>
        <begin position="27"/>
        <end position="50"/>
    </location>
</feature>
<dbReference type="Proteomes" id="UP001066276">
    <property type="component" value="Chromosome 9"/>
</dbReference>
<organism evidence="2 3">
    <name type="scientific">Pleurodeles waltl</name>
    <name type="common">Iberian ribbed newt</name>
    <dbReference type="NCBI Taxonomy" id="8319"/>
    <lineage>
        <taxon>Eukaryota</taxon>
        <taxon>Metazoa</taxon>
        <taxon>Chordata</taxon>
        <taxon>Craniata</taxon>
        <taxon>Vertebrata</taxon>
        <taxon>Euteleostomi</taxon>
        <taxon>Amphibia</taxon>
        <taxon>Batrachia</taxon>
        <taxon>Caudata</taxon>
        <taxon>Salamandroidea</taxon>
        <taxon>Salamandridae</taxon>
        <taxon>Pleurodelinae</taxon>
        <taxon>Pleurodeles</taxon>
    </lineage>
</organism>
<evidence type="ECO:0000256" key="1">
    <source>
        <dbReference type="SAM" id="MobiDB-lite"/>
    </source>
</evidence>
<proteinExistence type="predicted"/>
<reference evidence="2" key="1">
    <citation type="journal article" date="2022" name="bioRxiv">
        <title>Sequencing and chromosome-scale assembly of the giantPleurodeles waltlgenome.</title>
        <authorList>
            <person name="Brown T."/>
            <person name="Elewa A."/>
            <person name="Iarovenko S."/>
            <person name="Subramanian E."/>
            <person name="Araus A.J."/>
            <person name="Petzold A."/>
            <person name="Susuki M."/>
            <person name="Suzuki K.-i.T."/>
            <person name="Hayashi T."/>
            <person name="Toyoda A."/>
            <person name="Oliveira C."/>
            <person name="Osipova E."/>
            <person name="Leigh N.D."/>
            <person name="Simon A."/>
            <person name="Yun M.H."/>
        </authorList>
    </citation>
    <scope>NUCLEOTIDE SEQUENCE</scope>
    <source>
        <strain evidence="2">20211129_DDA</strain>
        <tissue evidence="2">Liver</tissue>
    </source>
</reference>
<name>A0AAV7MP76_PLEWA</name>
<dbReference type="EMBL" id="JANPWB010000013">
    <property type="protein sequence ID" value="KAJ1105327.1"/>
    <property type="molecule type" value="Genomic_DNA"/>
</dbReference>
<evidence type="ECO:0000313" key="2">
    <source>
        <dbReference type="EMBL" id="KAJ1105327.1"/>
    </source>
</evidence>
<keyword evidence="3" id="KW-1185">Reference proteome</keyword>
<feature type="region of interest" description="Disordered" evidence="1">
    <location>
        <begin position="18"/>
        <end position="67"/>
    </location>
</feature>
<comment type="caution">
    <text evidence="2">The sequence shown here is derived from an EMBL/GenBank/DDBJ whole genome shotgun (WGS) entry which is preliminary data.</text>
</comment>